<keyword evidence="4" id="KW-1185">Reference proteome</keyword>
<evidence type="ECO:0000259" key="2">
    <source>
        <dbReference type="Pfam" id="PF07683"/>
    </source>
</evidence>
<dbReference type="SUPFAM" id="SSF90002">
    <property type="entry name" value="Hypothetical protein YjiA, C-terminal domain"/>
    <property type="match status" value="1"/>
</dbReference>
<dbReference type="Pfam" id="PF07683">
    <property type="entry name" value="CobW_C"/>
    <property type="match status" value="1"/>
</dbReference>
<dbReference type="PANTHER" id="PTHR13748:SF62">
    <property type="entry name" value="COBW DOMAIN-CONTAINING PROTEIN"/>
    <property type="match status" value="1"/>
</dbReference>
<evidence type="ECO:0000313" key="4">
    <source>
        <dbReference type="Proteomes" id="UP000515823"/>
    </source>
</evidence>
<protein>
    <submittedName>
        <fullName evidence="3">GTP-binding protein</fullName>
    </submittedName>
</protein>
<dbReference type="InterPro" id="IPR011629">
    <property type="entry name" value="CobW-like_C"/>
</dbReference>
<dbReference type="AlphaFoldDB" id="A0A7G9G341"/>
<dbReference type="InterPro" id="IPR051316">
    <property type="entry name" value="Zinc-reg_GTPase_activator"/>
</dbReference>
<dbReference type="InterPro" id="IPR003495">
    <property type="entry name" value="CobW/HypB/UreG_nucleotide-bd"/>
</dbReference>
<feature type="domain" description="CobW C-terminal" evidence="2">
    <location>
        <begin position="228"/>
        <end position="298"/>
    </location>
</feature>
<dbReference type="EMBL" id="CP060634">
    <property type="protein sequence ID" value="QNM05223.1"/>
    <property type="molecule type" value="Genomic_DNA"/>
</dbReference>
<feature type="domain" description="CobW/HypB/UreG nucleotide-binding" evidence="1">
    <location>
        <begin position="3"/>
        <end position="179"/>
    </location>
</feature>
<organism evidence="3 4">
    <name type="scientific">Qiania dongpingensis</name>
    <dbReference type="NCBI Taxonomy" id="2763669"/>
    <lineage>
        <taxon>Bacteria</taxon>
        <taxon>Bacillati</taxon>
        <taxon>Bacillota</taxon>
        <taxon>Clostridia</taxon>
        <taxon>Lachnospirales</taxon>
        <taxon>Lachnospiraceae</taxon>
        <taxon>Qiania</taxon>
    </lineage>
</organism>
<dbReference type="Proteomes" id="UP000515823">
    <property type="component" value="Chromosome"/>
</dbReference>
<dbReference type="GO" id="GO:0005737">
    <property type="term" value="C:cytoplasm"/>
    <property type="evidence" value="ECO:0007669"/>
    <property type="project" value="TreeGrafter"/>
</dbReference>
<evidence type="ECO:0000259" key="1">
    <source>
        <dbReference type="Pfam" id="PF02492"/>
    </source>
</evidence>
<dbReference type="KEGG" id="qdo:H9Q78_12365"/>
<accession>A0A7G9G341</accession>
<dbReference type="Pfam" id="PF02492">
    <property type="entry name" value="cobW"/>
    <property type="match status" value="1"/>
</dbReference>
<reference evidence="3 4" key="1">
    <citation type="submission" date="2020-08" db="EMBL/GenBank/DDBJ databases">
        <authorList>
            <person name="Liu C."/>
            <person name="Sun Q."/>
        </authorList>
    </citation>
    <scope>NUCLEOTIDE SEQUENCE [LARGE SCALE GENOMIC DNA]</scope>
    <source>
        <strain evidence="3 4">NSJ-38</strain>
    </source>
</reference>
<dbReference type="InterPro" id="IPR027417">
    <property type="entry name" value="P-loop_NTPase"/>
</dbReference>
<evidence type="ECO:0000313" key="3">
    <source>
        <dbReference type="EMBL" id="QNM05223.1"/>
    </source>
</evidence>
<sequence>MKILVISGFLGAGKTTFIKALAKHTGKDFAILENEYGSVGVDGDTLKDSMDAGNVNIWEMAEGCICCSMKGDFTASVLTIANTVDPEYLVIEPTGVGMLSNIIQSLQEIEYERISLLAPVTIVDGHSYERYRREFPELYRDQIASARTIVASKMEQADAEERKVLGKKLREWNPDALIVTEHYSGMSSDWWNRLLESGYDGQVLKDAGANTEGMPDTFSLNGVSLESPERLILLMEQIVYGQFGDIFRAKGHLRAGGRMFRFDVADGQYSVMDMDTDQEGKAVFIGNDISRQKLRRVFFRRREKGAPVKARAEISRS</sequence>
<dbReference type="SUPFAM" id="SSF52540">
    <property type="entry name" value="P-loop containing nucleoside triphosphate hydrolases"/>
    <property type="match status" value="1"/>
</dbReference>
<dbReference type="PANTHER" id="PTHR13748">
    <property type="entry name" value="COBW-RELATED"/>
    <property type="match status" value="1"/>
</dbReference>
<proteinExistence type="predicted"/>
<dbReference type="RefSeq" id="WP_249302036.1">
    <property type="nucleotide sequence ID" value="NZ_CP060634.1"/>
</dbReference>
<dbReference type="CDD" id="cd03112">
    <property type="entry name" value="CobW-like"/>
    <property type="match status" value="1"/>
</dbReference>
<dbReference type="Gene3D" id="3.40.50.300">
    <property type="entry name" value="P-loop containing nucleotide triphosphate hydrolases"/>
    <property type="match status" value="1"/>
</dbReference>
<name>A0A7G9G341_9FIRM</name>
<gene>
    <name evidence="3" type="ORF">H9Q78_12365</name>
</gene>